<keyword evidence="7" id="KW-0406">Ion transport</keyword>
<name>A0A0D6PIX7_9PROT</name>
<feature type="transmembrane region" description="Helical" evidence="9">
    <location>
        <begin position="80"/>
        <end position="103"/>
    </location>
</feature>
<feature type="domain" description="Cation efflux protein cytoplasmic" evidence="11">
    <location>
        <begin position="179"/>
        <end position="250"/>
    </location>
</feature>
<dbReference type="NCBIfam" id="TIGR01297">
    <property type="entry name" value="CDF"/>
    <property type="match status" value="1"/>
</dbReference>
<keyword evidence="5" id="KW-0862">Zinc</keyword>
<protein>
    <submittedName>
        <fullName evidence="12">Cation efflux protein</fullName>
    </submittedName>
</protein>
<feature type="domain" description="Cation efflux protein transmembrane" evidence="10">
    <location>
        <begin position="2"/>
        <end position="169"/>
    </location>
</feature>
<dbReference type="PANTHER" id="PTHR11562:SF17">
    <property type="entry name" value="RE54080P-RELATED"/>
    <property type="match status" value="1"/>
</dbReference>
<dbReference type="GO" id="GO:0005385">
    <property type="term" value="F:zinc ion transmembrane transporter activity"/>
    <property type="evidence" value="ECO:0007669"/>
    <property type="project" value="TreeGrafter"/>
</dbReference>
<dbReference type="InterPro" id="IPR058533">
    <property type="entry name" value="Cation_efflux_TM"/>
</dbReference>
<keyword evidence="13" id="KW-1185">Reference proteome</keyword>
<dbReference type="InterPro" id="IPR027470">
    <property type="entry name" value="Cation_efflux_CTD"/>
</dbReference>
<dbReference type="SUPFAM" id="SSF160240">
    <property type="entry name" value="Cation efflux protein cytoplasmic domain-like"/>
    <property type="match status" value="1"/>
</dbReference>
<keyword evidence="3" id="KW-0813">Transport</keyword>
<dbReference type="InterPro" id="IPR050681">
    <property type="entry name" value="CDF/SLC30A"/>
</dbReference>
<dbReference type="Proteomes" id="UP000032668">
    <property type="component" value="Unassembled WGS sequence"/>
</dbReference>
<proteinExistence type="inferred from homology"/>
<evidence type="ECO:0000256" key="7">
    <source>
        <dbReference type="ARBA" id="ARBA00023065"/>
    </source>
</evidence>
<keyword evidence="5" id="KW-0864">Zinc transport</keyword>
<gene>
    <name evidence="12" type="ORF">Aam_090_019</name>
</gene>
<evidence type="ECO:0000313" key="13">
    <source>
        <dbReference type="Proteomes" id="UP000032668"/>
    </source>
</evidence>
<evidence type="ECO:0000256" key="8">
    <source>
        <dbReference type="ARBA" id="ARBA00023136"/>
    </source>
</evidence>
<dbReference type="Gene3D" id="1.20.1510.10">
    <property type="entry name" value="Cation efflux protein transmembrane domain"/>
    <property type="match status" value="1"/>
</dbReference>
<evidence type="ECO:0000259" key="11">
    <source>
        <dbReference type="Pfam" id="PF16916"/>
    </source>
</evidence>
<dbReference type="InterPro" id="IPR036837">
    <property type="entry name" value="Cation_efflux_CTD_sf"/>
</dbReference>
<evidence type="ECO:0000313" key="12">
    <source>
        <dbReference type="EMBL" id="GAN81341.1"/>
    </source>
</evidence>
<evidence type="ECO:0000256" key="5">
    <source>
        <dbReference type="ARBA" id="ARBA00022906"/>
    </source>
</evidence>
<keyword evidence="4 9" id="KW-0812">Transmembrane</keyword>
<evidence type="ECO:0000256" key="6">
    <source>
        <dbReference type="ARBA" id="ARBA00022989"/>
    </source>
</evidence>
<dbReference type="EMBL" id="BANC01000088">
    <property type="protein sequence ID" value="GAN81341.1"/>
    <property type="molecule type" value="Genomic_DNA"/>
</dbReference>
<keyword evidence="8 9" id="KW-0472">Membrane</keyword>
<accession>A0A0D6PIX7</accession>
<evidence type="ECO:0000256" key="2">
    <source>
        <dbReference type="ARBA" id="ARBA00008873"/>
    </source>
</evidence>
<comment type="caution">
    <text evidence="12">The sequence shown here is derived from an EMBL/GenBank/DDBJ whole genome shotgun (WGS) entry which is preliminary data.</text>
</comment>
<dbReference type="InterPro" id="IPR027469">
    <property type="entry name" value="Cation_efflux_TMD_sf"/>
</dbReference>
<feature type="transmembrane region" description="Helical" evidence="9">
    <location>
        <begin position="124"/>
        <end position="142"/>
    </location>
</feature>
<feature type="transmembrane region" description="Helical" evidence="9">
    <location>
        <begin position="49"/>
        <end position="68"/>
    </location>
</feature>
<evidence type="ECO:0000256" key="3">
    <source>
        <dbReference type="ARBA" id="ARBA00022448"/>
    </source>
</evidence>
<evidence type="ECO:0000256" key="4">
    <source>
        <dbReference type="ARBA" id="ARBA00022692"/>
    </source>
</evidence>
<organism evidence="12 13">
    <name type="scientific">Acidocella aminolytica 101 = DSM 11237</name>
    <dbReference type="NCBI Taxonomy" id="1120923"/>
    <lineage>
        <taxon>Bacteria</taxon>
        <taxon>Pseudomonadati</taxon>
        <taxon>Pseudomonadota</taxon>
        <taxon>Alphaproteobacteria</taxon>
        <taxon>Acetobacterales</taxon>
        <taxon>Acidocellaceae</taxon>
        <taxon>Acidocella</taxon>
    </lineage>
</organism>
<dbReference type="AlphaFoldDB" id="A0A0D6PIX7"/>
<evidence type="ECO:0000259" key="10">
    <source>
        <dbReference type="Pfam" id="PF01545"/>
    </source>
</evidence>
<comment type="subcellular location">
    <subcellularLocation>
        <location evidence="1">Membrane</location>
        <topology evidence="1">Multi-pass membrane protein</topology>
    </subcellularLocation>
</comment>
<keyword evidence="6 9" id="KW-1133">Transmembrane helix</keyword>
<dbReference type="Pfam" id="PF01545">
    <property type="entry name" value="Cation_efflux"/>
    <property type="match status" value="1"/>
</dbReference>
<dbReference type="STRING" id="1120923.SAMN02746095_03487"/>
<dbReference type="SUPFAM" id="SSF161111">
    <property type="entry name" value="Cation efflux protein transmembrane domain-like"/>
    <property type="match status" value="1"/>
</dbReference>
<reference evidence="12 13" key="1">
    <citation type="submission" date="2012-11" db="EMBL/GenBank/DDBJ databases">
        <title>Whole genome sequence of Acidocella aminolytica 101 = DSM 11237.</title>
        <authorList>
            <person name="Azuma Y."/>
            <person name="Higashiura N."/>
            <person name="Hirakawa H."/>
            <person name="Matsushita K."/>
        </authorList>
    </citation>
    <scope>NUCLEOTIDE SEQUENCE [LARGE SCALE GENOMIC DNA]</scope>
    <source>
        <strain evidence="13">101 / DSM 11237</strain>
    </source>
</reference>
<evidence type="ECO:0000256" key="9">
    <source>
        <dbReference type="SAM" id="Phobius"/>
    </source>
</evidence>
<dbReference type="PANTHER" id="PTHR11562">
    <property type="entry name" value="CATION EFFLUX PROTEIN/ ZINC TRANSPORTER"/>
    <property type="match status" value="1"/>
</dbReference>
<evidence type="ECO:0000256" key="1">
    <source>
        <dbReference type="ARBA" id="ARBA00004141"/>
    </source>
</evidence>
<sequence>MLGHSLALLADAGHNLGDVLGLAAAWMATWLGGKAPSARYTYGLRRSSILAALSNAVLLLLVTGGIAWEAVQRFMQPAHPAAHIIMVVAAVGIFVNGFTALLFMSGRKHDLNLRGAFMHMLSDALVQAGTVVAGAVILLTGWSWMDPLVSLVISVVIVAGTWSLLRDAVNLSLDAVPTGIDDEAVARYLGDLPGIAAIHDLHIWALSTTEVALTVHLVGDEMANGEALLPRIAEEMKVRFGIGHATMQFETLAMAETCFLRPDHVV</sequence>
<dbReference type="Pfam" id="PF16916">
    <property type="entry name" value="ZT_dimer"/>
    <property type="match status" value="1"/>
</dbReference>
<dbReference type="GO" id="GO:0005886">
    <property type="term" value="C:plasma membrane"/>
    <property type="evidence" value="ECO:0007669"/>
    <property type="project" value="TreeGrafter"/>
</dbReference>
<feature type="transmembrane region" description="Helical" evidence="9">
    <location>
        <begin position="148"/>
        <end position="165"/>
    </location>
</feature>
<dbReference type="InterPro" id="IPR002524">
    <property type="entry name" value="Cation_efflux"/>
</dbReference>
<comment type="similarity">
    <text evidence="2">Belongs to the cation diffusion facilitator (CDF) transporter (TC 2.A.4) family. SLC30A subfamily.</text>
</comment>